<keyword evidence="2" id="KW-1185">Reference proteome</keyword>
<gene>
    <name evidence="1" type="ORF">SCP_0705540</name>
</gene>
<dbReference type="InterPro" id="IPR036047">
    <property type="entry name" value="F-box-like_dom_sf"/>
</dbReference>
<dbReference type="EMBL" id="BFAD01000007">
    <property type="protein sequence ID" value="GBE85367.1"/>
    <property type="molecule type" value="Genomic_DNA"/>
</dbReference>
<protein>
    <recommendedName>
        <fullName evidence="3">F-box domain-containing protein</fullName>
    </recommendedName>
</protein>
<sequence length="369" mass="41413">MIPGLPTELTDRIIDFLWDDAPSLCRCALTCHTWLPRSHYNLYNSIHLDTRRSLESLIRASRIRNVERSLSSVHRLELQDTKPGWVHRLPLVLGHILSDIQELLIEHLDWNGICMHPDTVPFGFMQFGRVTTLSLSGCTFRSPRQFQCLVSALTRLNILKISATVSSAKTAVADTAPAPLRLPPLIEVSMDPNVDQPLVQSLLEWFACASLKPALRKFQLYSSRNVTPQVRKFLEVVGGVLEDLTLFLDQSFSTSDLEQLNVRSCVSLRTLGLRGSRAIALEHMLGVIAPSSRIHDLWLRVNTMESSPNLLSIFEEARFAELQRFTISTFPQEANASVTEAVEALCNRGVCADVSFEYPYVYPRPGGEG</sequence>
<name>A0A401GT30_9APHY</name>
<evidence type="ECO:0000313" key="1">
    <source>
        <dbReference type="EMBL" id="GBE85367.1"/>
    </source>
</evidence>
<dbReference type="RefSeq" id="XP_027616280.1">
    <property type="nucleotide sequence ID" value="XM_027760479.1"/>
</dbReference>
<dbReference type="SUPFAM" id="SSF81383">
    <property type="entry name" value="F-box domain"/>
    <property type="match status" value="1"/>
</dbReference>
<comment type="caution">
    <text evidence="1">The sequence shown here is derived from an EMBL/GenBank/DDBJ whole genome shotgun (WGS) entry which is preliminary data.</text>
</comment>
<dbReference type="InterPro" id="IPR032675">
    <property type="entry name" value="LRR_dom_sf"/>
</dbReference>
<dbReference type="OrthoDB" id="2921803at2759"/>
<dbReference type="GeneID" id="38782284"/>
<dbReference type="STRING" id="139825.A0A401GT30"/>
<evidence type="ECO:0000313" key="2">
    <source>
        <dbReference type="Proteomes" id="UP000287166"/>
    </source>
</evidence>
<dbReference type="AlphaFoldDB" id="A0A401GT30"/>
<dbReference type="SUPFAM" id="SSF52047">
    <property type="entry name" value="RNI-like"/>
    <property type="match status" value="1"/>
</dbReference>
<organism evidence="1 2">
    <name type="scientific">Sparassis crispa</name>
    <dbReference type="NCBI Taxonomy" id="139825"/>
    <lineage>
        <taxon>Eukaryota</taxon>
        <taxon>Fungi</taxon>
        <taxon>Dikarya</taxon>
        <taxon>Basidiomycota</taxon>
        <taxon>Agaricomycotina</taxon>
        <taxon>Agaricomycetes</taxon>
        <taxon>Polyporales</taxon>
        <taxon>Sparassidaceae</taxon>
        <taxon>Sparassis</taxon>
    </lineage>
</organism>
<reference evidence="1 2" key="1">
    <citation type="journal article" date="2018" name="Sci. Rep.">
        <title>Genome sequence of the cauliflower mushroom Sparassis crispa (Hanabiratake) and its association with beneficial usage.</title>
        <authorList>
            <person name="Kiyama R."/>
            <person name="Furutani Y."/>
            <person name="Kawaguchi K."/>
            <person name="Nakanishi T."/>
        </authorList>
    </citation>
    <scope>NUCLEOTIDE SEQUENCE [LARGE SCALE GENOMIC DNA]</scope>
</reference>
<evidence type="ECO:0008006" key="3">
    <source>
        <dbReference type="Google" id="ProtNLM"/>
    </source>
</evidence>
<proteinExistence type="predicted"/>
<dbReference type="InParanoid" id="A0A401GT30"/>
<accession>A0A401GT30</accession>
<dbReference type="Gene3D" id="3.80.10.10">
    <property type="entry name" value="Ribonuclease Inhibitor"/>
    <property type="match status" value="1"/>
</dbReference>
<dbReference type="Proteomes" id="UP000287166">
    <property type="component" value="Unassembled WGS sequence"/>
</dbReference>